<reference evidence="2" key="1">
    <citation type="journal article" date="2016" name="Nat. Commun.">
        <title>The Gonium pectorale genome demonstrates co-option of cell cycle regulation during the evolution of multicellularity.</title>
        <authorList>
            <person name="Hanschen E.R."/>
            <person name="Marriage T.N."/>
            <person name="Ferris P.J."/>
            <person name="Hamaji T."/>
            <person name="Toyoda A."/>
            <person name="Fujiyama A."/>
            <person name="Neme R."/>
            <person name="Noguchi H."/>
            <person name="Minakuchi Y."/>
            <person name="Suzuki M."/>
            <person name="Kawai-Toyooka H."/>
            <person name="Smith D.R."/>
            <person name="Sparks H."/>
            <person name="Anderson J."/>
            <person name="Bakaric R."/>
            <person name="Luria V."/>
            <person name="Karger A."/>
            <person name="Kirschner M.W."/>
            <person name="Durand P.M."/>
            <person name="Michod R.E."/>
            <person name="Nozaki H."/>
            <person name="Olson B.J."/>
        </authorList>
    </citation>
    <scope>NUCLEOTIDE SEQUENCE [LARGE SCALE GENOMIC DNA]</scope>
    <source>
        <strain evidence="2">NIES-2863</strain>
    </source>
</reference>
<protein>
    <submittedName>
        <fullName evidence="1">Uncharacterized protein</fullName>
    </submittedName>
</protein>
<sequence>MSEFGPHRYAPCDWLELDLLQNSLPGEFTVQKVLHAYPLRLKLAATWDINEQQLRTKASERLLNGSFHYLHTEKALEYRKRFSLLGLACAHVWGRWDLRVSPTGADTSDASSASFLGCLRPRLGVSLSLGDGEGGPLPLPLHLLGSGVGTGAASLPLLLLRPLTHPFKAVVPAGPGLRLKARCEASLRLPRRLSLWGEGRADEYDDSYGNGDEPYSPRAPGFGGSGCALRLRLHRAALVLRL</sequence>
<dbReference type="EMBL" id="LSYV01000030">
    <property type="protein sequence ID" value="KXZ48203.1"/>
    <property type="molecule type" value="Genomic_DNA"/>
</dbReference>
<gene>
    <name evidence="1" type="ORF">GPECTOR_29g11</name>
</gene>
<keyword evidence="2" id="KW-1185">Reference proteome</keyword>
<comment type="caution">
    <text evidence="1">The sequence shown here is derived from an EMBL/GenBank/DDBJ whole genome shotgun (WGS) entry which is preliminary data.</text>
</comment>
<proteinExistence type="predicted"/>
<dbReference type="AlphaFoldDB" id="A0A150GEJ5"/>
<accession>A0A150GEJ5</accession>
<evidence type="ECO:0000313" key="2">
    <source>
        <dbReference type="Proteomes" id="UP000075714"/>
    </source>
</evidence>
<dbReference type="OrthoDB" id="10588741at2759"/>
<dbReference type="Proteomes" id="UP000075714">
    <property type="component" value="Unassembled WGS sequence"/>
</dbReference>
<evidence type="ECO:0000313" key="1">
    <source>
        <dbReference type="EMBL" id="KXZ48203.1"/>
    </source>
</evidence>
<organism evidence="1 2">
    <name type="scientific">Gonium pectorale</name>
    <name type="common">Green alga</name>
    <dbReference type="NCBI Taxonomy" id="33097"/>
    <lineage>
        <taxon>Eukaryota</taxon>
        <taxon>Viridiplantae</taxon>
        <taxon>Chlorophyta</taxon>
        <taxon>core chlorophytes</taxon>
        <taxon>Chlorophyceae</taxon>
        <taxon>CS clade</taxon>
        <taxon>Chlamydomonadales</taxon>
        <taxon>Volvocaceae</taxon>
        <taxon>Gonium</taxon>
    </lineage>
</organism>
<name>A0A150GEJ5_GONPE</name>